<dbReference type="CDD" id="cd11592">
    <property type="entry name" value="Agmatinase_PAH"/>
    <property type="match status" value="1"/>
</dbReference>
<protein>
    <recommendedName>
        <fullName evidence="11">Agmatinase</fullName>
        <ecNumber evidence="10">3.5.3.11</ecNumber>
    </recommendedName>
    <alternativeName>
        <fullName evidence="12">Agmatine ureohydrolase</fullName>
    </alternativeName>
</protein>
<evidence type="ECO:0000256" key="14">
    <source>
        <dbReference type="RuleBase" id="RU003684"/>
    </source>
</evidence>
<evidence type="ECO:0000256" key="11">
    <source>
        <dbReference type="ARBA" id="ARBA00067513"/>
    </source>
</evidence>
<comment type="similarity">
    <text evidence="1">Belongs to the arginase family. Agmatinase subfamily.</text>
</comment>
<dbReference type="PROSITE" id="PS01053">
    <property type="entry name" value="ARGINASE_1"/>
    <property type="match status" value="1"/>
</dbReference>
<dbReference type="GO" id="GO:0008295">
    <property type="term" value="P:spermidine biosynthetic process"/>
    <property type="evidence" value="ECO:0007669"/>
    <property type="project" value="UniProtKB-KW"/>
</dbReference>
<feature type="binding site" evidence="13">
    <location>
        <position position="157"/>
    </location>
    <ligand>
        <name>Mn(2+)</name>
        <dbReference type="ChEBI" id="CHEBI:29035"/>
        <label>1</label>
    </ligand>
</feature>
<evidence type="ECO:0000256" key="10">
    <source>
        <dbReference type="ARBA" id="ARBA00066392"/>
    </source>
</evidence>
<feature type="binding site" evidence="13">
    <location>
        <position position="241"/>
    </location>
    <ligand>
        <name>Mn(2+)</name>
        <dbReference type="ChEBI" id="CHEBI:29035"/>
        <label>1</label>
    </ligand>
</feature>
<evidence type="ECO:0000256" key="2">
    <source>
        <dbReference type="ARBA" id="ARBA00022723"/>
    </source>
</evidence>
<evidence type="ECO:0000256" key="4">
    <source>
        <dbReference type="ARBA" id="ARBA00023023"/>
    </source>
</evidence>
<feature type="binding site" evidence="13">
    <location>
        <position position="159"/>
    </location>
    <ligand>
        <name>Mn(2+)</name>
        <dbReference type="ChEBI" id="CHEBI:29035"/>
        <label>1</label>
    </ligand>
</feature>
<dbReference type="Proteomes" id="UP000219329">
    <property type="component" value="Unassembled WGS sequence"/>
</dbReference>
<evidence type="ECO:0000256" key="1">
    <source>
        <dbReference type="ARBA" id="ARBA00009227"/>
    </source>
</evidence>
<dbReference type="GO" id="GO:0046872">
    <property type="term" value="F:metal ion binding"/>
    <property type="evidence" value="ECO:0007669"/>
    <property type="project" value="UniProtKB-KW"/>
</dbReference>
<gene>
    <name evidence="15" type="primary">speB</name>
    <name evidence="15" type="ORF">CNF02_11530</name>
</gene>
<evidence type="ECO:0000256" key="6">
    <source>
        <dbReference type="ARBA" id="ARBA00023115"/>
    </source>
</evidence>
<evidence type="ECO:0000256" key="13">
    <source>
        <dbReference type="PIRSR" id="PIRSR036979-1"/>
    </source>
</evidence>
<dbReference type="EC" id="3.5.3.11" evidence="10"/>
<evidence type="ECO:0000313" key="15">
    <source>
        <dbReference type="EMBL" id="PDH32545.1"/>
    </source>
</evidence>
<dbReference type="NCBIfam" id="TIGR01230">
    <property type="entry name" value="agmatinase"/>
    <property type="match status" value="1"/>
</dbReference>
<keyword evidence="6" id="KW-0620">Polyamine biosynthesis</keyword>
<dbReference type="Pfam" id="PF00491">
    <property type="entry name" value="Arginase"/>
    <property type="match status" value="1"/>
</dbReference>
<evidence type="ECO:0000256" key="5">
    <source>
        <dbReference type="ARBA" id="ARBA00023066"/>
    </source>
</evidence>
<feature type="binding site" evidence="13">
    <location>
        <position position="239"/>
    </location>
    <ligand>
        <name>Mn(2+)</name>
        <dbReference type="ChEBI" id="CHEBI:29035"/>
        <label>1</label>
    </ligand>
</feature>
<evidence type="ECO:0000256" key="9">
    <source>
        <dbReference type="ARBA" id="ARBA00054406"/>
    </source>
</evidence>
<comment type="catalytic activity">
    <reaction evidence="8">
        <text>agmatine + H2O = urea + putrescine</text>
        <dbReference type="Rhea" id="RHEA:13929"/>
        <dbReference type="ChEBI" id="CHEBI:15377"/>
        <dbReference type="ChEBI" id="CHEBI:16199"/>
        <dbReference type="ChEBI" id="CHEBI:58145"/>
        <dbReference type="ChEBI" id="CHEBI:326268"/>
        <dbReference type="EC" id="3.5.3.11"/>
    </reaction>
</comment>
<dbReference type="InterPro" id="IPR005925">
    <property type="entry name" value="Agmatinase-rel"/>
</dbReference>
<dbReference type="GO" id="GO:0033389">
    <property type="term" value="P:putrescine biosynthetic process from arginine, via agmatine"/>
    <property type="evidence" value="ECO:0007669"/>
    <property type="project" value="TreeGrafter"/>
</dbReference>
<keyword evidence="7 13" id="KW-0464">Manganese</keyword>
<dbReference type="AlphaFoldDB" id="A0A2A5W7P5"/>
<comment type="function">
    <text evidence="9">Catalyzes the formation of putrescine from agmatine.</text>
</comment>
<dbReference type="InterPro" id="IPR006035">
    <property type="entry name" value="Ureohydrolase"/>
</dbReference>
<proteinExistence type="inferred from homology"/>
<evidence type="ECO:0000313" key="16">
    <source>
        <dbReference type="Proteomes" id="UP000219329"/>
    </source>
</evidence>
<keyword evidence="5" id="KW-0745">Spermidine biosynthesis</keyword>
<dbReference type="PANTHER" id="PTHR11358:SF26">
    <property type="entry name" value="GUANIDINO ACID HYDROLASE, MITOCHONDRIAL"/>
    <property type="match status" value="1"/>
</dbReference>
<dbReference type="FunFam" id="3.40.800.10:FF:000001">
    <property type="entry name" value="Agmatinase"/>
    <property type="match status" value="1"/>
</dbReference>
<feature type="binding site" evidence="13">
    <location>
        <position position="134"/>
    </location>
    <ligand>
        <name>Mn(2+)</name>
        <dbReference type="ChEBI" id="CHEBI:29035"/>
        <label>1</label>
    </ligand>
</feature>
<sequence>MTDDESSKYFTKDSDPFDTESMFANAYSFLGIPFSRQVEKTDLAILGIPYDLATTGRAGTRHGPQAVRIASANLRWEEKRWPWNFDVRKRINAIDYGDLEFGPGESEEMIEGVIRHTGQFYQEGAKTLVIGGDHFITLPLLRSVHQHYGKVALVHFDAHTDTYTVGAKYDHGSMFYHAPREGLVDPAHSIQLGIRTEYDPDDHEFMVLSGAELNDQPTIDIIDAIKQRVGSLPVYLTFDIDCLDPAYAPGTGTPVVGGISTDKALKIIRGLSGINIVAADVVEVAPSYDHAEITALAGATLLLELMYLIGSNTLPKE</sequence>
<dbReference type="Gene3D" id="3.40.800.10">
    <property type="entry name" value="Ureohydrolase domain"/>
    <property type="match status" value="1"/>
</dbReference>
<dbReference type="NCBIfam" id="NF002564">
    <property type="entry name" value="PRK02190.1"/>
    <property type="match status" value="1"/>
</dbReference>
<evidence type="ECO:0000256" key="7">
    <source>
        <dbReference type="ARBA" id="ARBA00023211"/>
    </source>
</evidence>
<organism evidence="15 16">
    <name type="scientific">OM182 bacterium MED-G28</name>
    <dbReference type="NCBI Taxonomy" id="1986256"/>
    <lineage>
        <taxon>Bacteria</taxon>
        <taxon>Pseudomonadati</taxon>
        <taxon>Pseudomonadota</taxon>
        <taxon>Gammaproteobacteria</taxon>
        <taxon>OMG group</taxon>
        <taxon>OM182 clade</taxon>
    </lineage>
</organism>
<comment type="cofactor">
    <cofactor evidence="13">
        <name>Mn(2+)</name>
        <dbReference type="ChEBI" id="CHEBI:29035"/>
    </cofactor>
    <text evidence="13">Binds 2 manganese ions per subunit.</text>
</comment>
<dbReference type="InterPro" id="IPR020855">
    <property type="entry name" value="Ureohydrolase_Mn_BS"/>
</dbReference>
<evidence type="ECO:0000256" key="8">
    <source>
        <dbReference type="ARBA" id="ARBA00050304"/>
    </source>
</evidence>
<dbReference type="InterPro" id="IPR023696">
    <property type="entry name" value="Ureohydrolase_dom_sf"/>
</dbReference>
<name>A0A2A5W7P5_9GAMM</name>
<dbReference type="SUPFAM" id="SSF52768">
    <property type="entry name" value="Arginase/deacetylase"/>
    <property type="match status" value="1"/>
</dbReference>
<feature type="binding site" evidence="13">
    <location>
        <position position="161"/>
    </location>
    <ligand>
        <name>Mn(2+)</name>
        <dbReference type="ChEBI" id="CHEBI:29035"/>
        <label>1</label>
    </ligand>
</feature>
<dbReference type="GO" id="GO:0008783">
    <property type="term" value="F:agmatinase activity"/>
    <property type="evidence" value="ECO:0007669"/>
    <property type="project" value="UniProtKB-EC"/>
</dbReference>
<dbReference type="PROSITE" id="PS51409">
    <property type="entry name" value="ARGINASE_2"/>
    <property type="match status" value="1"/>
</dbReference>
<comment type="caution">
    <text evidence="15">The sequence shown here is derived from an EMBL/GenBank/DDBJ whole genome shotgun (WGS) entry which is preliminary data.</text>
</comment>
<dbReference type="PANTHER" id="PTHR11358">
    <property type="entry name" value="ARGINASE/AGMATINASE"/>
    <property type="match status" value="1"/>
</dbReference>
<dbReference type="EMBL" id="NTJZ01000015">
    <property type="protein sequence ID" value="PDH32545.1"/>
    <property type="molecule type" value="Genomic_DNA"/>
</dbReference>
<evidence type="ECO:0000256" key="12">
    <source>
        <dbReference type="ARBA" id="ARBA00082423"/>
    </source>
</evidence>
<reference evidence="15 16" key="1">
    <citation type="submission" date="2017-08" db="EMBL/GenBank/DDBJ databases">
        <title>Fine stratification of microbial communities through a metagenomic profile of the photic zone.</title>
        <authorList>
            <person name="Haro-Moreno J.M."/>
            <person name="Lopez-Perez M."/>
            <person name="De La Torre J."/>
            <person name="Picazo A."/>
            <person name="Camacho A."/>
            <person name="Rodriguez-Valera F."/>
        </authorList>
    </citation>
    <scope>NUCLEOTIDE SEQUENCE [LARGE SCALE GENOMIC DNA]</scope>
    <source>
        <strain evidence="15">MED-G28</strain>
    </source>
</reference>
<keyword evidence="3 14" id="KW-0378">Hydrolase</keyword>
<keyword evidence="4" id="KW-0661">Putrescine biosynthesis</keyword>
<keyword evidence="2 13" id="KW-0479">Metal-binding</keyword>
<dbReference type="PIRSF" id="PIRSF036979">
    <property type="entry name" value="Arginase"/>
    <property type="match status" value="1"/>
</dbReference>
<accession>A0A2A5W7P5</accession>
<evidence type="ECO:0000256" key="3">
    <source>
        <dbReference type="ARBA" id="ARBA00022801"/>
    </source>
</evidence>